<dbReference type="GO" id="GO:0031012">
    <property type="term" value="C:extracellular matrix"/>
    <property type="evidence" value="ECO:0007669"/>
    <property type="project" value="InterPro"/>
</dbReference>
<comment type="similarity">
    <text evidence="2">Belongs to the peptidase M10A family.</text>
</comment>
<evidence type="ECO:0000256" key="2">
    <source>
        <dbReference type="ARBA" id="ARBA00010370"/>
    </source>
</evidence>
<dbReference type="AlphaFoldDB" id="A0A7L3WL32"/>
<comment type="cofactor">
    <cofactor evidence="17">
        <name>Ca(2+)</name>
        <dbReference type="ChEBI" id="CHEBI:29108"/>
    </cofactor>
    <text evidence="17">Can bind about 5 Ca(2+) ions per subunit.</text>
</comment>
<evidence type="ECO:0000256" key="19">
    <source>
        <dbReference type="PROSITE-ProRule" id="PRU01011"/>
    </source>
</evidence>
<dbReference type="FunFam" id="3.40.390.10:FF:000007">
    <property type="entry name" value="Collagenase 3"/>
    <property type="match status" value="1"/>
</dbReference>
<feature type="binding site" evidence="17">
    <location>
        <position position="194"/>
    </location>
    <ligand>
        <name>Ca(2+)</name>
        <dbReference type="ChEBI" id="CHEBI:29108"/>
        <label>2</label>
    </ligand>
</feature>
<dbReference type="InterPro" id="IPR002477">
    <property type="entry name" value="Peptidoglycan-bd-like"/>
</dbReference>
<feature type="repeat" description="Hemopexin" evidence="19">
    <location>
        <begin position="405"/>
        <end position="429"/>
    </location>
</feature>
<keyword evidence="11 17" id="KW-0106">Calcium</keyword>
<dbReference type="GO" id="GO:0006508">
    <property type="term" value="P:proteolysis"/>
    <property type="evidence" value="ECO:0007669"/>
    <property type="project" value="UniProtKB-KW"/>
</dbReference>
<feature type="non-terminal residue" evidence="23">
    <location>
        <position position="429"/>
    </location>
</feature>
<dbReference type="InterPro" id="IPR036365">
    <property type="entry name" value="PGBD-like_sf"/>
</dbReference>
<keyword evidence="6 16" id="KW-0479">Metal-binding</keyword>
<keyword evidence="12" id="KW-0482">Metalloprotease</keyword>
<evidence type="ECO:0000256" key="16">
    <source>
        <dbReference type="PIRSR" id="PIRSR001191-2"/>
    </source>
</evidence>
<feature type="binding site" evidence="17">
    <location>
        <position position="238"/>
    </location>
    <ligand>
        <name>Zn(2+)</name>
        <dbReference type="ChEBI" id="CHEBI:29105"/>
        <label>2</label>
        <note>catalytic</note>
    </ligand>
</feature>
<dbReference type="Gene3D" id="2.110.10.10">
    <property type="entry name" value="Hemopexin-like domain"/>
    <property type="match status" value="1"/>
</dbReference>
<feature type="binding site" evidence="17">
    <location>
        <position position="411"/>
    </location>
    <ligand>
        <name>Ca(2+)</name>
        <dbReference type="ChEBI" id="CHEBI:29108"/>
        <label>5</label>
    </ligand>
</feature>
<evidence type="ECO:0000256" key="21">
    <source>
        <dbReference type="SAM" id="SignalP"/>
    </source>
</evidence>
<dbReference type="CDD" id="cd00094">
    <property type="entry name" value="HX"/>
    <property type="match status" value="1"/>
</dbReference>
<feature type="binding site" evidence="17">
    <location>
        <position position="361"/>
    </location>
    <ligand>
        <name>Ca(2+)</name>
        <dbReference type="ChEBI" id="CHEBI:29108"/>
        <label>4</label>
    </ligand>
</feature>
<dbReference type="InterPro" id="IPR033739">
    <property type="entry name" value="M10A_MMP"/>
</dbReference>
<dbReference type="GO" id="GO:0008270">
    <property type="term" value="F:zinc ion binding"/>
    <property type="evidence" value="ECO:0007669"/>
    <property type="project" value="InterPro"/>
</dbReference>
<dbReference type="PANTHER" id="PTHR10201:SF267">
    <property type="entry name" value="MACROPHAGE METALLOELASTASE"/>
    <property type="match status" value="1"/>
</dbReference>
<feature type="binding site" evidence="17">
    <location>
        <position position="192"/>
    </location>
    <ligand>
        <name>Ca(2+)</name>
        <dbReference type="ChEBI" id="CHEBI:29108"/>
        <label>2</label>
    </ligand>
</feature>
<dbReference type="Pfam" id="PF00413">
    <property type="entry name" value="Peptidase_M10"/>
    <property type="match status" value="1"/>
</dbReference>
<feature type="binding site" evidence="17">
    <location>
        <position position="201"/>
    </location>
    <ligand>
        <name>Ca(2+)</name>
        <dbReference type="ChEBI" id="CHEBI:29108"/>
        <label>3</label>
    </ligand>
</feature>
<evidence type="ECO:0000259" key="22">
    <source>
        <dbReference type="SMART" id="SM00235"/>
    </source>
</evidence>
<keyword evidence="3" id="KW-0964">Secreted</keyword>
<feature type="binding site" evidence="17">
    <location>
        <position position="319"/>
    </location>
    <ligand>
        <name>Ca(2+)</name>
        <dbReference type="ChEBI" id="CHEBI:29108"/>
        <label>5</label>
    </ligand>
</feature>
<feature type="binding site" evidence="17">
    <location>
        <position position="158"/>
    </location>
    <ligand>
        <name>Ca(2+)</name>
        <dbReference type="ChEBI" id="CHEBI:29108"/>
        <label>2</label>
    </ligand>
</feature>
<feature type="binding site" evidence="17">
    <location>
        <position position="168"/>
    </location>
    <ligand>
        <name>Zn(2+)</name>
        <dbReference type="ChEBI" id="CHEBI:29105"/>
        <label>1</label>
    </ligand>
</feature>
<dbReference type="Gene3D" id="3.40.390.10">
    <property type="entry name" value="Collagenase (Catalytic Domain)"/>
    <property type="match status" value="1"/>
</dbReference>
<evidence type="ECO:0000256" key="4">
    <source>
        <dbReference type="ARBA" id="ARBA00022530"/>
    </source>
</evidence>
<dbReference type="OrthoDB" id="406838at2759"/>
<feature type="binding site" evidence="17">
    <location>
        <position position="170"/>
    </location>
    <ligand>
        <name>Zn(2+)</name>
        <dbReference type="ChEBI" id="CHEBI:29105"/>
        <label>1</label>
    </ligand>
</feature>
<reference evidence="23 24" key="1">
    <citation type="submission" date="2019-09" db="EMBL/GenBank/DDBJ databases">
        <title>Bird 10,000 Genomes (B10K) Project - Family phase.</title>
        <authorList>
            <person name="Zhang G."/>
        </authorList>
    </citation>
    <scope>NUCLEOTIDE SEQUENCE [LARGE SCALE GENOMIC DNA]</scope>
    <source>
        <strain evidence="23">OUT-0055</strain>
        <tissue evidence="23">Blood</tissue>
    </source>
</reference>
<keyword evidence="7 21" id="KW-0732">Signal</keyword>
<dbReference type="InterPro" id="IPR018487">
    <property type="entry name" value="Hemopexin-like_repeat"/>
</dbReference>
<feature type="binding site" evidence="17">
    <location>
        <position position="196"/>
    </location>
    <ligand>
        <name>Zn(2+)</name>
        <dbReference type="ChEBI" id="CHEBI:29105"/>
        <label>1</label>
    </ligand>
</feature>
<feature type="binding site" evidence="16">
    <location>
        <position position="224"/>
    </location>
    <ligand>
        <name>Zn(2+)</name>
        <dbReference type="ChEBI" id="CHEBI:29105"/>
        <label>2</label>
        <note>catalytic</note>
    </ligand>
</feature>
<feature type="short sequence motif" description="Cysteine switch" evidence="18">
    <location>
        <begin position="90"/>
        <end position="97"/>
    </location>
</feature>
<dbReference type="SMART" id="SM00235">
    <property type="entry name" value="ZnMc"/>
    <property type="match status" value="1"/>
</dbReference>
<evidence type="ECO:0000256" key="14">
    <source>
        <dbReference type="ARBA" id="ARBA00023157"/>
    </source>
</evidence>
<organism evidence="23 24">
    <name type="scientific">Atlantisia rogersi</name>
    <name type="common">Inaccessible Island rail</name>
    <dbReference type="NCBI Taxonomy" id="2478892"/>
    <lineage>
        <taxon>Eukaryota</taxon>
        <taxon>Metazoa</taxon>
        <taxon>Chordata</taxon>
        <taxon>Craniata</taxon>
        <taxon>Vertebrata</taxon>
        <taxon>Euteleostomi</taxon>
        <taxon>Archelosauria</taxon>
        <taxon>Archosauria</taxon>
        <taxon>Dinosauria</taxon>
        <taxon>Saurischia</taxon>
        <taxon>Theropoda</taxon>
        <taxon>Coelurosauria</taxon>
        <taxon>Aves</taxon>
        <taxon>Neognathae</taxon>
        <taxon>Neoaves</taxon>
        <taxon>Gruiformes</taxon>
        <taxon>Rallidae</taxon>
        <taxon>Atlantisia</taxon>
    </lineage>
</organism>
<evidence type="ECO:0000256" key="10">
    <source>
        <dbReference type="ARBA" id="ARBA00022833"/>
    </source>
</evidence>
<feature type="chain" id="PRO_5029828246" evidence="21">
    <location>
        <begin position="20"/>
        <end position="429"/>
    </location>
</feature>
<dbReference type="GO" id="GO:0030574">
    <property type="term" value="P:collagen catabolic process"/>
    <property type="evidence" value="ECO:0007669"/>
    <property type="project" value="TreeGrafter"/>
</dbReference>
<evidence type="ECO:0000256" key="15">
    <source>
        <dbReference type="PIRSR" id="PIRSR001191-1"/>
    </source>
</evidence>
<keyword evidence="10 16" id="KW-0862">Zinc</keyword>
<feature type="binding site" evidence="17">
    <location>
        <position position="317"/>
    </location>
    <ligand>
        <name>Ca(2+)</name>
        <dbReference type="ChEBI" id="CHEBI:29108"/>
        <label>4</label>
    </ligand>
</feature>
<evidence type="ECO:0000313" key="24">
    <source>
        <dbReference type="Proteomes" id="UP000518911"/>
    </source>
</evidence>
<accession>A0A7L3WL32</accession>
<dbReference type="PROSITE" id="PS00546">
    <property type="entry name" value="CYSTEINE_SWITCH"/>
    <property type="match status" value="1"/>
</dbReference>
<evidence type="ECO:0000256" key="3">
    <source>
        <dbReference type="ARBA" id="ARBA00022525"/>
    </source>
</evidence>
<comment type="cofactor">
    <cofactor evidence="17">
        <name>Zn(2+)</name>
        <dbReference type="ChEBI" id="CHEBI:29105"/>
    </cofactor>
    <text evidence="17">Binds 2 Zn(2+) ions per subunit.</text>
</comment>
<dbReference type="SUPFAM" id="SSF55486">
    <property type="entry name" value="Metalloproteases ('zincins'), catalytic domain"/>
    <property type="match status" value="1"/>
</dbReference>
<feature type="binding site" evidence="17">
    <location>
        <position position="175"/>
    </location>
    <ligand>
        <name>Ca(2+)</name>
        <dbReference type="ChEBI" id="CHEBI:29108"/>
        <label>3</label>
    </ligand>
</feature>
<evidence type="ECO:0000256" key="7">
    <source>
        <dbReference type="ARBA" id="ARBA00022729"/>
    </source>
</evidence>
<feature type="repeat" description="Hemopexin" evidence="19">
    <location>
        <begin position="307"/>
        <end position="356"/>
    </location>
</feature>
<dbReference type="GO" id="GO:0004222">
    <property type="term" value="F:metalloendopeptidase activity"/>
    <property type="evidence" value="ECO:0007669"/>
    <property type="project" value="InterPro"/>
</dbReference>
<evidence type="ECO:0000256" key="11">
    <source>
        <dbReference type="ARBA" id="ARBA00022837"/>
    </source>
</evidence>
<keyword evidence="14" id="KW-1015">Disulfide bond</keyword>
<feature type="binding site" evidence="17">
    <location>
        <position position="176"/>
    </location>
    <ligand>
        <name>Ca(2+)</name>
        <dbReference type="ChEBI" id="CHEBI:29108"/>
        <label>3</label>
    </ligand>
</feature>
<feature type="binding site" evidence="17">
    <location>
        <position position="198"/>
    </location>
    <ligand>
        <name>Ca(2+)</name>
        <dbReference type="ChEBI" id="CHEBI:29108"/>
        <label>3</label>
    </ligand>
</feature>
<dbReference type="Pfam" id="PF01471">
    <property type="entry name" value="PG_binding_1"/>
    <property type="match status" value="1"/>
</dbReference>
<evidence type="ECO:0000256" key="8">
    <source>
        <dbReference type="ARBA" id="ARBA00022737"/>
    </source>
</evidence>
<gene>
    <name evidence="23" type="primary">Mmp3_1</name>
    <name evidence="23" type="ORF">ATLROG_R06793</name>
</gene>
<dbReference type="PRINTS" id="PR00138">
    <property type="entry name" value="MATRIXIN"/>
</dbReference>
<evidence type="ECO:0000256" key="5">
    <source>
        <dbReference type="ARBA" id="ARBA00022670"/>
    </source>
</evidence>
<feature type="binding site" evidence="17">
    <location>
        <position position="183"/>
    </location>
    <ligand>
        <name>Zn(2+)</name>
        <dbReference type="ChEBI" id="CHEBI:29105"/>
        <label>1</label>
    </ligand>
</feature>
<dbReference type="InterPro" id="IPR021190">
    <property type="entry name" value="Pept_M10A"/>
</dbReference>
<dbReference type="PIRSF" id="PIRSF001191">
    <property type="entry name" value="Peptidase_M10A_matrix"/>
    <property type="match status" value="1"/>
</dbReference>
<evidence type="ECO:0000256" key="1">
    <source>
        <dbReference type="ARBA" id="ARBA00004498"/>
    </source>
</evidence>
<keyword evidence="4" id="KW-0272">Extracellular matrix</keyword>
<keyword evidence="8" id="KW-0677">Repeat</keyword>
<dbReference type="InterPro" id="IPR000585">
    <property type="entry name" value="Hemopexin-like_dom"/>
</dbReference>
<dbReference type="GO" id="GO:0030198">
    <property type="term" value="P:extracellular matrix organization"/>
    <property type="evidence" value="ECO:0007669"/>
    <property type="project" value="TreeGrafter"/>
</dbReference>
<evidence type="ECO:0000256" key="20">
    <source>
        <dbReference type="SAM" id="MobiDB-lite"/>
    </source>
</evidence>
<dbReference type="InterPro" id="IPR024079">
    <property type="entry name" value="MetalloPept_cat_dom_sf"/>
</dbReference>
<feature type="binding site" evidence="16">
    <location>
        <position position="230"/>
    </location>
    <ligand>
        <name>Zn(2+)</name>
        <dbReference type="ChEBI" id="CHEBI:29105"/>
        <label>2</label>
        <note>catalytic</note>
    </ligand>
</feature>
<evidence type="ECO:0000256" key="6">
    <source>
        <dbReference type="ARBA" id="ARBA00022723"/>
    </source>
</evidence>
<dbReference type="Proteomes" id="UP000518911">
    <property type="component" value="Unassembled WGS sequence"/>
</dbReference>
<feature type="binding site" description="in inhibited form" evidence="17">
    <location>
        <position position="92"/>
    </location>
    <ligand>
        <name>Zn(2+)</name>
        <dbReference type="ChEBI" id="CHEBI:29105"/>
        <label>2</label>
        <note>catalytic</note>
    </ligand>
</feature>
<dbReference type="SUPFAM" id="SSF47090">
    <property type="entry name" value="PGBD-like"/>
    <property type="match status" value="1"/>
</dbReference>
<evidence type="ECO:0000256" key="9">
    <source>
        <dbReference type="ARBA" id="ARBA00022801"/>
    </source>
</evidence>
<feature type="non-terminal residue" evidence="23">
    <location>
        <position position="1"/>
    </location>
</feature>
<protein>
    <submittedName>
        <fullName evidence="23">MMP3 protein</fullName>
    </submittedName>
</protein>
<dbReference type="InterPro" id="IPR001818">
    <property type="entry name" value="Pept_M10_metallopeptidase"/>
</dbReference>
<feature type="domain" description="Peptidase metallopeptidase" evidence="22">
    <location>
        <begin position="105"/>
        <end position="266"/>
    </location>
</feature>
<feature type="binding site" evidence="16">
    <location>
        <position position="220"/>
    </location>
    <ligand>
        <name>Zn(2+)</name>
        <dbReference type="ChEBI" id="CHEBI:29105"/>
        <label>2</label>
        <note>catalytic</note>
    </ligand>
</feature>
<feature type="binding site" evidence="17">
    <location>
        <position position="363"/>
    </location>
    <ligand>
        <name>Ca(2+)</name>
        <dbReference type="ChEBI" id="CHEBI:29108"/>
        <label>5</label>
    </ligand>
</feature>
<keyword evidence="5" id="KW-0645">Protease</keyword>
<evidence type="ECO:0000256" key="17">
    <source>
        <dbReference type="PIRSR" id="PIRSR621190-2"/>
    </source>
</evidence>
<feature type="binding site" evidence="17">
    <location>
        <position position="124"/>
    </location>
    <ligand>
        <name>Ca(2+)</name>
        <dbReference type="ChEBI" id="CHEBI:29108"/>
        <label>1</label>
    </ligand>
</feature>
<feature type="repeat" description="Hemopexin" evidence="19">
    <location>
        <begin position="357"/>
        <end position="403"/>
    </location>
</feature>
<keyword evidence="13" id="KW-0865">Zymogen</keyword>
<dbReference type="PANTHER" id="PTHR10201">
    <property type="entry name" value="MATRIX METALLOPROTEINASE"/>
    <property type="match status" value="1"/>
</dbReference>
<feature type="signal peptide" evidence="21">
    <location>
        <begin position="1"/>
        <end position="19"/>
    </location>
</feature>
<dbReference type="InterPro" id="IPR021158">
    <property type="entry name" value="Pept_M10A_Zn_BS"/>
</dbReference>
<keyword evidence="9" id="KW-0378">Hydrolase</keyword>
<evidence type="ECO:0000256" key="13">
    <source>
        <dbReference type="ARBA" id="ARBA00023145"/>
    </source>
</evidence>
<dbReference type="EMBL" id="VZUJ01081452">
    <property type="protein sequence ID" value="NXV77458.1"/>
    <property type="molecule type" value="Genomic_DNA"/>
</dbReference>
<dbReference type="SUPFAM" id="SSF50923">
    <property type="entry name" value="Hemopexin-like domain"/>
    <property type="match status" value="1"/>
</dbReference>
<dbReference type="Pfam" id="PF00045">
    <property type="entry name" value="Hemopexin"/>
    <property type="match status" value="3"/>
</dbReference>
<comment type="caution">
    <text evidence="23">The sequence shown here is derived from an EMBL/GenBank/DDBJ whole genome shotgun (WGS) entry which is preliminary data.</text>
</comment>
<name>A0A7L3WL32_9GRUI</name>
<evidence type="ECO:0000313" key="23">
    <source>
        <dbReference type="EMBL" id="NXV77458.1"/>
    </source>
</evidence>
<dbReference type="CDD" id="cd04278">
    <property type="entry name" value="ZnMc_MMP"/>
    <property type="match status" value="1"/>
</dbReference>
<feature type="binding site" evidence="17">
    <location>
        <position position="201"/>
    </location>
    <ligand>
        <name>Ca(2+)</name>
        <dbReference type="ChEBI" id="CHEBI:29108"/>
        <label>1</label>
    </ligand>
</feature>
<comment type="subcellular location">
    <subcellularLocation>
        <location evidence="1">Secreted</location>
        <location evidence="1">Extracellular space</location>
        <location evidence="1">Extracellular matrix</location>
    </subcellularLocation>
</comment>
<dbReference type="FunFam" id="2.110.10.10:FF:000002">
    <property type="entry name" value="Matrix metallopeptidase 3"/>
    <property type="match status" value="1"/>
</dbReference>
<feature type="active site" evidence="15">
    <location>
        <position position="221"/>
    </location>
</feature>
<dbReference type="InterPro" id="IPR006026">
    <property type="entry name" value="Peptidase_Metallo"/>
</dbReference>
<feature type="compositionally biased region" description="Low complexity" evidence="20">
    <location>
        <begin position="275"/>
        <end position="290"/>
    </location>
</feature>
<dbReference type="InterPro" id="IPR036375">
    <property type="entry name" value="Hemopexin-like_dom_sf"/>
</dbReference>
<dbReference type="PROSITE" id="PS51642">
    <property type="entry name" value="HEMOPEXIN_2"/>
    <property type="match status" value="3"/>
</dbReference>
<sequence length="429" mass="48399">MKAKTLPFLALLYVACTCALPVVPEREKEDAQFAKKYLENFYDFKEGKNPLFKSKNLNGMADKIREMQSFFGLEVTGELNHKTLDMMKQPRCGIPDVRSYSTFPMSPRWKKEDVTYRILNYTPDMLRDDVDEAIAKAFQLWSSVTPLRFTRLYSGQADIMISFAAGFHGDFYSFDGPGGTLAHAYPPGNGIGGDAHFDEDENWTKFASNSGYNLFLVAAHELGHSLGLGHSNVLGALMYPIYVAKDTRDYRLPQDDIDGIQALYGSPRESPAPPTKATEMAPAEPPTEMAPGKEPTEMTPSKTPARPADCDPHLTFDAITTLRGEILFFKGSYVWRKSPYFSGIEHDTISSFWPSLSAGFDAAYEVDKKDRVLFFKDNQYWAVSGYRIDRGFPKPIQNLGFPTSIRKIDAAVHNENTRKTYFFVGNKYW</sequence>
<keyword evidence="24" id="KW-1185">Reference proteome</keyword>
<feature type="region of interest" description="Disordered" evidence="20">
    <location>
        <begin position="263"/>
        <end position="310"/>
    </location>
</feature>
<evidence type="ECO:0000256" key="12">
    <source>
        <dbReference type="ARBA" id="ARBA00023049"/>
    </source>
</evidence>
<proteinExistence type="inferred from homology"/>
<dbReference type="SMART" id="SM00120">
    <property type="entry name" value="HX"/>
    <property type="match status" value="2"/>
</dbReference>
<evidence type="ECO:0000256" key="18">
    <source>
        <dbReference type="PIRSR" id="PIRSR621190-5"/>
    </source>
</evidence>